<keyword evidence="1" id="KW-0677">Repeat</keyword>
<dbReference type="AlphaFoldDB" id="A0A381XXP3"/>
<dbReference type="InterPro" id="IPR002110">
    <property type="entry name" value="Ankyrin_rpt"/>
</dbReference>
<dbReference type="Pfam" id="PF12796">
    <property type="entry name" value="Ank_2"/>
    <property type="match status" value="2"/>
</dbReference>
<dbReference type="Pfam" id="PF13637">
    <property type="entry name" value="Ank_4"/>
    <property type="match status" value="1"/>
</dbReference>
<reference evidence="3" key="1">
    <citation type="submission" date="2018-05" db="EMBL/GenBank/DDBJ databases">
        <authorList>
            <person name="Lanie J.A."/>
            <person name="Ng W.-L."/>
            <person name="Kazmierczak K.M."/>
            <person name="Andrzejewski T.M."/>
            <person name="Davidsen T.M."/>
            <person name="Wayne K.J."/>
            <person name="Tettelin H."/>
            <person name="Glass J.I."/>
            <person name="Rusch D."/>
            <person name="Podicherti R."/>
            <person name="Tsui H.-C.T."/>
            <person name="Winkler M.E."/>
        </authorList>
    </citation>
    <scope>NUCLEOTIDE SEQUENCE</scope>
</reference>
<sequence>MKHILITTFAGLLLVGTSFADPIHDAAKEGDLAGVQTELDNGVNINATGGSPRGTAMHHAVTNGHLKVVELLLAKGAGITSVGGSPRGTPLYLAAYNGRLEIAELLIANGAELDISHQGHKWTPLYAATDRGHKEMVELLIDKGADVNEPGYYKLPALHLAAGKGDHEMAALLIAKGADVNLLSRGNTPLDSALPHEDDSPEVEAAKKKTADLIREHGGMSGSKLSIHTATRNGNVEEVKKALAEGADVNAIQDGLAPLHIAASSGNEEIATLLINGGANVTAMTMRGWTALHYAVWNGNMKMLELLIDSGATKRLEDANGLVGIPGGMVQDMFTPLELAHRKNFTEIADLLRENKGKTQEELQSMPKLSYRDHKIWIERRTHNREYEVLYSADLQTWEVLETITLTEQFVQFFEDETSDGQPMRFYQMRLVE</sequence>
<dbReference type="InterPro" id="IPR036770">
    <property type="entry name" value="Ankyrin_rpt-contain_sf"/>
</dbReference>
<dbReference type="EMBL" id="UINC01016717">
    <property type="protein sequence ID" value="SVA69400.1"/>
    <property type="molecule type" value="Genomic_DNA"/>
</dbReference>
<dbReference type="SUPFAM" id="SSF48403">
    <property type="entry name" value="Ankyrin repeat"/>
    <property type="match status" value="1"/>
</dbReference>
<name>A0A381XXP3_9ZZZZ</name>
<evidence type="ECO:0000256" key="1">
    <source>
        <dbReference type="ARBA" id="ARBA00022737"/>
    </source>
</evidence>
<gene>
    <name evidence="3" type="ORF">METZ01_LOCUS122254</name>
</gene>
<dbReference type="GO" id="GO:0045944">
    <property type="term" value="P:positive regulation of transcription by RNA polymerase II"/>
    <property type="evidence" value="ECO:0007669"/>
    <property type="project" value="TreeGrafter"/>
</dbReference>
<dbReference type="InterPro" id="IPR050663">
    <property type="entry name" value="Ankyrin-SOCS_Box"/>
</dbReference>
<proteinExistence type="predicted"/>
<dbReference type="PROSITE" id="PS50088">
    <property type="entry name" value="ANK_REPEAT"/>
    <property type="match status" value="7"/>
</dbReference>
<organism evidence="3">
    <name type="scientific">marine metagenome</name>
    <dbReference type="NCBI Taxonomy" id="408172"/>
    <lineage>
        <taxon>unclassified sequences</taxon>
        <taxon>metagenomes</taxon>
        <taxon>ecological metagenomes</taxon>
    </lineage>
</organism>
<dbReference type="Gene3D" id="1.25.40.20">
    <property type="entry name" value="Ankyrin repeat-containing domain"/>
    <property type="match status" value="3"/>
</dbReference>
<evidence type="ECO:0000256" key="2">
    <source>
        <dbReference type="ARBA" id="ARBA00023043"/>
    </source>
</evidence>
<dbReference type="SMART" id="SM00248">
    <property type="entry name" value="ANK"/>
    <property type="match status" value="9"/>
</dbReference>
<dbReference type="PRINTS" id="PR01415">
    <property type="entry name" value="ANKYRIN"/>
</dbReference>
<accession>A0A381XXP3</accession>
<dbReference type="PANTHER" id="PTHR24193">
    <property type="entry name" value="ANKYRIN REPEAT PROTEIN"/>
    <property type="match status" value="1"/>
</dbReference>
<dbReference type="PROSITE" id="PS50297">
    <property type="entry name" value="ANK_REP_REGION"/>
    <property type="match status" value="6"/>
</dbReference>
<evidence type="ECO:0000313" key="3">
    <source>
        <dbReference type="EMBL" id="SVA69400.1"/>
    </source>
</evidence>
<protein>
    <submittedName>
        <fullName evidence="3">Uncharacterized protein</fullName>
    </submittedName>
</protein>
<dbReference type="GO" id="GO:0000976">
    <property type="term" value="F:transcription cis-regulatory region binding"/>
    <property type="evidence" value="ECO:0007669"/>
    <property type="project" value="TreeGrafter"/>
</dbReference>
<keyword evidence="2" id="KW-0040">ANK repeat</keyword>
<dbReference type="PANTHER" id="PTHR24193:SF125">
    <property type="entry name" value="PROTEIN FEM-1 HOMOLOG CG6966-LIKE PROTEIN"/>
    <property type="match status" value="1"/>
</dbReference>